<dbReference type="RefSeq" id="WP_085417370.1">
    <property type="nucleotide sequence ID" value="NZ_CAUJPY010000012.1"/>
</dbReference>
<keyword evidence="1" id="KW-0732">Signal</keyword>
<dbReference type="KEGG" id="nci:NCTC10296_02126"/>
<feature type="chain" id="PRO_5019279011" evidence="1">
    <location>
        <begin position="27"/>
        <end position="137"/>
    </location>
</feature>
<organism evidence="2 3">
    <name type="scientific">Neisseria canis</name>
    <dbReference type="NCBI Taxonomy" id="493"/>
    <lineage>
        <taxon>Bacteria</taxon>
        <taxon>Pseudomonadati</taxon>
        <taxon>Pseudomonadota</taxon>
        <taxon>Betaproteobacteria</taxon>
        <taxon>Neisseriales</taxon>
        <taxon>Neisseriaceae</taxon>
        <taxon>Neisseria</taxon>
    </lineage>
</organism>
<proteinExistence type="predicted"/>
<dbReference type="Proteomes" id="UP000279284">
    <property type="component" value="Chromosome"/>
</dbReference>
<dbReference type="OrthoDB" id="8612858at2"/>
<dbReference type="AlphaFoldDB" id="A0A448DAP8"/>
<dbReference type="EMBL" id="LR134313">
    <property type="protein sequence ID" value="VEF03068.1"/>
    <property type="molecule type" value="Genomic_DNA"/>
</dbReference>
<protein>
    <submittedName>
        <fullName evidence="2">Periplasmic protein</fullName>
    </submittedName>
</protein>
<keyword evidence="3" id="KW-1185">Reference proteome</keyword>
<evidence type="ECO:0000256" key="1">
    <source>
        <dbReference type="SAM" id="SignalP"/>
    </source>
</evidence>
<gene>
    <name evidence="2" type="ORF">NCTC10296_02126</name>
</gene>
<accession>A0A448DAP8</accession>
<reference evidence="2 3" key="1">
    <citation type="submission" date="2018-12" db="EMBL/GenBank/DDBJ databases">
        <authorList>
            <consortium name="Pathogen Informatics"/>
        </authorList>
    </citation>
    <scope>NUCLEOTIDE SEQUENCE [LARGE SCALE GENOMIC DNA]</scope>
    <source>
        <strain evidence="2 3">NCTC10296</strain>
    </source>
</reference>
<evidence type="ECO:0000313" key="2">
    <source>
        <dbReference type="EMBL" id="VEF03068.1"/>
    </source>
</evidence>
<sequence length="137" mass="16025">MKISGFPCIKYTAAAAICTLSLHVSAAVLSDFYPNCDMRSLSLDEEQQKALRQIRNTHKKNIEKVKIRNRTAHFSRKQELIRVLSISPFNKYEARRYLQKRYDSDMDLAIEELSVHHQIFQVLTPQQQEKWLANCAR</sequence>
<feature type="signal peptide" evidence="1">
    <location>
        <begin position="1"/>
        <end position="26"/>
    </location>
</feature>
<evidence type="ECO:0000313" key="3">
    <source>
        <dbReference type="Proteomes" id="UP000279284"/>
    </source>
</evidence>
<dbReference type="STRING" id="493.BWD07_10525"/>
<dbReference type="Gene3D" id="1.20.120.1490">
    <property type="match status" value="1"/>
</dbReference>
<dbReference type="InterPro" id="IPR012899">
    <property type="entry name" value="LTXXQ"/>
</dbReference>
<name>A0A448DAP8_9NEIS</name>
<dbReference type="GO" id="GO:0042597">
    <property type="term" value="C:periplasmic space"/>
    <property type="evidence" value="ECO:0007669"/>
    <property type="project" value="InterPro"/>
</dbReference>
<dbReference type="Pfam" id="PF07813">
    <property type="entry name" value="LTXXQ"/>
    <property type="match status" value="1"/>
</dbReference>